<sequence length="97" mass="11518">MHSNIAQSQYFLILYTSFNLYSLVNRLRYADICFLSKLVNGVISCPELLQLINFDVPKFHSRFHHTFEIPFHCTLLIDRIDIECNNLKNVDFFIVYI</sequence>
<dbReference type="OrthoDB" id="6777438at2759"/>
<reference evidence="1 2" key="1">
    <citation type="submission" date="2019-08" db="EMBL/GenBank/DDBJ databases">
        <title>Whole genome of Aphis craccivora.</title>
        <authorList>
            <person name="Voronova N.V."/>
            <person name="Shulinski R.S."/>
            <person name="Bandarenka Y.V."/>
            <person name="Zhorov D.G."/>
            <person name="Warner D."/>
        </authorList>
    </citation>
    <scope>NUCLEOTIDE SEQUENCE [LARGE SCALE GENOMIC DNA]</scope>
    <source>
        <strain evidence="1">180601</strain>
        <tissue evidence="1">Whole Body</tissue>
    </source>
</reference>
<dbReference type="AlphaFoldDB" id="A0A6G0XZ58"/>
<evidence type="ECO:0000313" key="1">
    <source>
        <dbReference type="EMBL" id="KAF0746186.1"/>
    </source>
</evidence>
<protein>
    <submittedName>
        <fullName evidence="1">Uncharacterized protein</fullName>
    </submittedName>
</protein>
<proteinExistence type="predicted"/>
<dbReference type="Proteomes" id="UP000478052">
    <property type="component" value="Unassembled WGS sequence"/>
</dbReference>
<gene>
    <name evidence="1" type="ORF">FWK35_00038088</name>
</gene>
<dbReference type="EMBL" id="VUJU01007297">
    <property type="protein sequence ID" value="KAF0746186.1"/>
    <property type="molecule type" value="Genomic_DNA"/>
</dbReference>
<keyword evidence="2" id="KW-1185">Reference proteome</keyword>
<evidence type="ECO:0000313" key="2">
    <source>
        <dbReference type="Proteomes" id="UP000478052"/>
    </source>
</evidence>
<comment type="caution">
    <text evidence="1">The sequence shown here is derived from an EMBL/GenBank/DDBJ whole genome shotgun (WGS) entry which is preliminary data.</text>
</comment>
<accession>A0A6G0XZ58</accession>
<organism evidence="1 2">
    <name type="scientific">Aphis craccivora</name>
    <name type="common">Cowpea aphid</name>
    <dbReference type="NCBI Taxonomy" id="307492"/>
    <lineage>
        <taxon>Eukaryota</taxon>
        <taxon>Metazoa</taxon>
        <taxon>Ecdysozoa</taxon>
        <taxon>Arthropoda</taxon>
        <taxon>Hexapoda</taxon>
        <taxon>Insecta</taxon>
        <taxon>Pterygota</taxon>
        <taxon>Neoptera</taxon>
        <taxon>Paraneoptera</taxon>
        <taxon>Hemiptera</taxon>
        <taxon>Sternorrhyncha</taxon>
        <taxon>Aphidomorpha</taxon>
        <taxon>Aphidoidea</taxon>
        <taxon>Aphididae</taxon>
        <taxon>Aphidini</taxon>
        <taxon>Aphis</taxon>
        <taxon>Aphis</taxon>
    </lineage>
</organism>
<name>A0A6G0XZ58_APHCR</name>